<protein>
    <submittedName>
        <fullName evidence="1">GTPase</fullName>
    </submittedName>
</protein>
<dbReference type="RefSeq" id="WP_214111512.1">
    <property type="nucleotide sequence ID" value="NZ_JAHCTB010000001.1"/>
</dbReference>
<gene>
    <name evidence="1" type="ORF">KIV10_00420</name>
</gene>
<reference evidence="1 2" key="1">
    <citation type="submission" date="2021-05" db="EMBL/GenBank/DDBJ databases">
        <title>Aequorivita echinoideorum JCM 30378 genome.</title>
        <authorList>
            <person name="Zhang H."/>
            <person name="Li C."/>
        </authorList>
    </citation>
    <scope>NUCLEOTIDE SEQUENCE [LARGE SCALE GENOMIC DNA]</scope>
    <source>
        <strain evidence="1 2">JCM30378</strain>
    </source>
</reference>
<evidence type="ECO:0000313" key="2">
    <source>
        <dbReference type="Proteomes" id="UP001297092"/>
    </source>
</evidence>
<organism evidence="1 2">
    <name type="scientific">Aequorivita echinoideorum</name>
    <dbReference type="NCBI Taxonomy" id="1549647"/>
    <lineage>
        <taxon>Bacteria</taxon>
        <taxon>Pseudomonadati</taxon>
        <taxon>Bacteroidota</taxon>
        <taxon>Flavobacteriia</taxon>
        <taxon>Flavobacteriales</taxon>
        <taxon>Flavobacteriaceae</taxon>
        <taxon>Aequorivita</taxon>
    </lineage>
</organism>
<keyword evidence="2" id="KW-1185">Reference proteome</keyword>
<accession>A0ABS5S0A2</accession>
<evidence type="ECO:0000313" key="1">
    <source>
        <dbReference type="EMBL" id="MBT0606632.1"/>
    </source>
</evidence>
<dbReference type="EMBL" id="JAHCTB010000001">
    <property type="protein sequence ID" value="MBT0606632.1"/>
    <property type="molecule type" value="Genomic_DNA"/>
</dbReference>
<proteinExistence type="predicted"/>
<dbReference type="Proteomes" id="UP001297092">
    <property type="component" value="Unassembled WGS sequence"/>
</dbReference>
<name>A0ABS5S0A2_9FLAO</name>
<sequence length="121" mass="14577">MKYIFVYNADSGKLNAYKDMLHKIWSPQTYPCSLCAITYGVFKEDKVWKEFREKSVFNFEFLHKDEFQKKYKNNINQDFQLPIILTEIEGKLEVFISKDELDKMKNAEQLIEKIRKRSIVH</sequence>
<comment type="caution">
    <text evidence="1">The sequence shown here is derived from an EMBL/GenBank/DDBJ whole genome shotgun (WGS) entry which is preliminary data.</text>
</comment>